<dbReference type="InterPro" id="IPR008763">
    <property type="entry name" value="Peptidase_S55"/>
</dbReference>
<accession>A0AAQ3QX30</accession>
<keyword evidence="3" id="KW-1185">Reference proteome</keyword>
<dbReference type="EMBL" id="CP136920">
    <property type="protein sequence ID" value="WOO42465.1"/>
    <property type="molecule type" value="Genomic_DNA"/>
</dbReference>
<dbReference type="KEGG" id="puo:RZN69_05140"/>
<proteinExistence type="predicted"/>
<organism evidence="2 3">
    <name type="scientific">Rubellicoccus peritrichatus</name>
    <dbReference type="NCBI Taxonomy" id="3080537"/>
    <lineage>
        <taxon>Bacteria</taxon>
        <taxon>Pseudomonadati</taxon>
        <taxon>Verrucomicrobiota</taxon>
        <taxon>Opitutia</taxon>
        <taxon>Puniceicoccales</taxon>
        <taxon>Cerasicoccaceae</taxon>
        <taxon>Rubellicoccus</taxon>
    </lineage>
</organism>
<protein>
    <recommendedName>
        <fullName evidence="1">Peptidase S55 domain-containing protein</fullName>
    </recommendedName>
</protein>
<feature type="domain" description="Peptidase S55" evidence="1">
    <location>
        <begin position="1"/>
        <end position="177"/>
    </location>
</feature>
<dbReference type="Proteomes" id="UP001304300">
    <property type="component" value="Chromosome"/>
</dbReference>
<gene>
    <name evidence="2" type="ORF">RZN69_05140</name>
</gene>
<dbReference type="RefSeq" id="WP_317834986.1">
    <property type="nucleotide sequence ID" value="NZ_CP136920.1"/>
</dbReference>
<evidence type="ECO:0000259" key="1">
    <source>
        <dbReference type="PROSITE" id="PS51494"/>
    </source>
</evidence>
<evidence type="ECO:0000313" key="3">
    <source>
        <dbReference type="Proteomes" id="UP001304300"/>
    </source>
</evidence>
<dbReference type="PROSITE" id="PS51494">
    <property type="entry name" value="SPOIVB"/>
    <property type="match status" value="1"/>
</dbReference>
<dbReference type="AlphaFoldDB" id="A0AAQ3QX30"/>
<sequence>MLELQCICKGDQGLFRYVVAKFAFFDSLPVNPMTRFRFNISLPVLLCGLFCLSASLTQAQEQMPIEDIERGMKGYWETVVTGNDIERFNFEIIGISPNFIGPQRSVILAKATDASQVLSGPVAGMSGSPCYIDGKLIGAYAYGYTWPKEQAIIGITPIKDMLETFDFTGEVSSPGTASHRGGGSQIDWKERLAAIGNPEKTEALIAKLSDAPPTQSSSDFPLKALPTPLFSSGLSQSAIDGFAPLLKAEGLRTSGAPLGDARKLTAADLKPGAPVAAVLLDGDFRIAATGTVTWRDGDRLLGFGHPFLMSGDVDIPIAPAEILTVIRSVQSSFKLSNVGPVVGALTQDRLTAIAAEVGRIPERTSLNIDLKVPGEKAPSYSGELFQGKRLAPLISAIALLQTLTESMDFEEEQTFFYTVKYGIPGEEPLVLKSVGSGPGGAMSLAMQQWLTMSALVDNPFSEPRVETLDFDIDIEEGWKLSTLEGLKVLSKSAKAREDFNVALTLGNYMAPEVRHDVSIPIPAGVEGEKLSLFVGDASSADILDKGWSVNSITSFDGLLRYLRNTRSNDRIYVKLLRSAPGLRINGQDMPSLPLSVRMLMESPRNRSLIEDSTWETIWESEIDVPGSFEGSYFLPIEVM</sequence>
<evidence type="ECO:0000313" key="2">
    <source>
        <dbReference type="EMBL" id="WOO42465.1"/>
    </source>
</evidence>
<name>A0AAQ3QX30_9BACT</name>
<reference evidence="2 3" key="1">
    <citation type="submission" date="2023-10" db="EMBL/GenBank/DDBJ databases">
        <title>Rubellicoccus peritrichatus gen. nov., sp. nov., isolated from an algae of coral reef tank.</title>
        <authorList>
            <person name="Luo J."/>
        </authorList>
    </citation>
    <scope>NUCLEOTIDE SEQUENCE [LARGE SCALE GENOMIC DNA]</scope>
    <source>
        <strain evidence="2 3">CR14</strain>
    </source>
</reference>